<dbReference type="SUPFAM" id="SSF57997">
    <property type="entry name" value="Tropomyosin"/>
    <property type="match status" value="1"/>
</dbReference>
<evidence type="ECO:0000256" key="3">
    <source>
        <dbReference type="SAM" id="SignalP"/>
    </source>
</evidence>
<dbReference type="Gene3D" id="6.10.250.3150">
    <property type="match status" value="1"/>
</dbReference>
<keyword evidence="1 3" id="KW-0732">Signal</keyword>
<accession>A0A955ECJ3</accession>
<evidence type="ECO:0000313" key="6">
    <source>
        <dbReference type="EMBL" id="MCA9308442.1"/>
    </source>
</evidence>
<evidence type="ECO:0000313" key="7">
    <source>
        <dbReference type="Proteomes" id="UP000740557"/>
    </source>
</evidence>
<dbReference type="Pfam" id="PF01551">
    <property type="entry name" value="Peptidase_M23"/>
    <property type="match status" value="1"/>
</dbReference>
<comment type="caution">
    <text evidence="6">The sequence shown here is derived from an EMBL/GenBank/DDBJ whole genome shotgun (WGS) entry which is preliminary data.</text>
</comment>
<dbReference type="InterPro" id="IPR057309">
    <property type="entry name" value="PcsB_CC"/>
</dbReference>
<feature type="signal peptide" evidence="3">
    <location>
        <begin position="1"/>
        <end position="26"/>
    </location>
</feature>
<evidence type="ECO:0000259" key="5">
    <source>
        <dbReference type="Pfam" id="PF24568"/>
    </source>
</evidence>
<sequence length="429" mass="48757">MNKSKFYTFLIVSAAFVTYSVVTVFAQEHSDHSHLSDLAKIGGEESTDDKVDDLEKEIQKYESKIKDLQSQAKTLSNEIAYADSQIALTELRIQNTIAEIVKKEKQIERLGGEIDNLEERIDKVSSSIDRQQVVLNERLRARYKSNEDSSFVFLFGSSTFNGLLQKTKYLKVMEEQDNKLLVQLAKTKDAFKLQKDLFEEKKDQAEDLVASIEQEKVNLESQRNALNDQKSSKARLLDLTQNDENKYQNLLAEAQKELNQISGAVEALRGTAPRRVKKGEFIGYQGNTGYSFGDHLHFGVYKYSSFDDITAGNWYYSNYVDPKSKLEEKNVYWDTGCESSGTRATGKGSWDWPMKDFDITQGFGHTCYSDAYYNGMVHPAYDMAGPYGSKIYAVEDGDAFFCRNCLGGGGNGVFIFHDKGYMTVYWHMQ</sequence>
<dbReference type="InterPro" id="IPR050570">
    <property type="entry name" value="Cell_wall_metabolism_enzyme"/>
</dbReference>
<dbReference type="InterPro" id="IPR011055">
    <property type="entry name" value="Dup_hybrid_motif"/>
</dbReference>
<evidence type="ECO:0000259" key="4">
    <source>
        <dbReference type="Pfam" id="PF01551"/>
    </source>
</evidence>
<dbReference type="GO" id="GO:0004222">
    <property type="term" value="F:metalloendopeptidase activity"/>
    <property type="evidence" value="ECO:0007669"/>
    <property type="project" value="TreeGrafter"/>
</dbReference>
<dbReference type="CDD" id="cd12797">
    <property type="entry name" value="M23_peptidase"/>
    <property type="match status" value="2"/>
</dbReference>
<dbReference type="Proteomes" id="UP000740557">
    <property type="component" value="Unassembled WGS sequence"/>
</dbReference>
<proteinExistence type="predicted"/>
<gene>
    <name evidence="6" type="ORF">KC980_02940</name>
</gene>
<dbReference type="Gene3D" id="2.70.70.10">
    <property type="entry name" value="Glucose Permease (Domain IIA)"/>
    <property type="match status" value="2"/>
</dbReference>
<keyword evidence="2" id="KW-0175">Coiled coil</keyword>
<name>A0A955ECJ3_UNCKA</name>
<dbReference type="PANTHER" id="PTHR21666">
    <property type="entry name" value="PEPTIDASE-RELATED"/>
    <property type="match status" value="1"/>
</dbReference>
<feature type="domain" description="M23ase beta-sheet core" evidence="4">
    <location>
        <begin position="378"/>
        <end position="429"/>
    </location>
</feature>
<feature type="coiled-coil region" evidence="2">
    <location>
        <begin position="188"/>
        <end position="271"/>
    </location>
</feature>
<dbReference type="Pfam" id="PF24568">
    <property type="entry name" value="CC_PcsB"/>
    <property type="match status" value="1"/>
</dbReference>
<reference evidence="6" key="2">
    <citation type="journal article" date="2021" name="Microbiome">
        <title>Successional dynamics and alternative stable states in a saline activated sludge microbial community over 9 years.</title>
        <authorList>
            <person name="Wang Y."/>
            <person name="Ye J."/>
            <person name="Ju F."/>
            <person name="Liu L."/>
            <person name="Boyd J.A."/>
            <person name="Deng Y."/>
            <person name="Parks D.H."/>
            <person name="Jiang X."/>
            <person name="Yin X."/>
            <person name="Woodcroft B.J."/>
            <person name="Tyson G.W."/>
            <person name="Hugenholtz P."/>
            <person name="Polz M.F."/>
            <person name="Zhang T."/>
        </authorList>
    </citation>
    <scope>NUCLEOTIDE SEQUENCE</scope>
    <source>
        <strain evidence="6">HKST-UBA79</strain>
    </source>
</reference>
<dbReference type="InterPro" id="IPR016047">
    <property type="entry name" value="M23ase_b-sheet_dom"/>
</dbReference>
<feature type="chain" id="PRO_5037537538" evidence="3">
    <location>
        <begin position="27"/>
        <end position="429"/>
    </location>
</feature>
<dbReference type="EMBL" id="JAGQNX010000087">
    <property type="protein sequence ID" value="MCA9308442.1"/>
    <property type="molecule type" value="Genomic_DNA"/>
</dbReference>
<dbReference type="PANTHER" id="PTHR21666:SF270">
    <property type="entry name" value="MUREIN HYDROLASE ACTIVATOR ENVC"/>
    <property type="match status" value="1"/>
</dbReference>
<evidence type="ECO:0000256" key="1">
    <source>
        <dbReference type="ARBA" id="ARBA00022729"/>
    </source>
</evidence>
<evidence type="ECO:0000256" key="2">
    <source>
        <dbReference type="SAM" id="Coils"/>
    </source>
</evidence>
<feature type="coiled-coil region" evidence="2">
    <location>
        <begin position="44"/>
        <end position="134"/>
    </location>
</feature>
<protein>
    <submittedName>
        <fullName evidence="6">Peptidoglycan DD-metalloendopeptidase family protein</fullName>
    </submittedName>
</protein>
<dbReference type="AlphaFoldDB" id="A0A955ECJ3"/>
<reference evidence="6" key="1">
    <citation type="submission" date="2020-04" db="EMBL/GenBank/DDBJ databases">
        <authorList>
            <person name="Zhang T."/>
        </authorList>
    </citation>
    <scope>NUCLEOTIDE SEQUENCE</scope>
    <source>
        <strain evidence="6">HKST-UBA79</strain>
    </source>
</reference>
<organism evidence="6 7">
    <name type="scientific">candidate division WWE3 bacterium</name>
    <dbReference type="NCBI Taxonomy" id="2053526"/>
    <lineage>
        <taxon>Bacteria</taxon>
        <taxon>Katanobacteria</taxon>
    </lineage>
</organism>
<feature type="domain" description="Peptidoglycan hydrolase PcsB coiled-coil" evidence="5">
    <location>
        <begin position="121"/>
        <end position="190"/>
    </location>
</feature>
<dbReference type="SUPFAM" id="SSF51261">
    <property type="entry name" value="Duplicated hybrid motif"/>
    <property type="match status" value="2"/>
</dbReference>